<evidence type="ECO:0000259" key="2">
    <source>
        <dbReference type="Pfam" id="PF09835"/>
    </source>
</evidence>
<feature type="domain" description="DUF2062" evidence="2">
    <location>
        <begin position="27"/>
        <end position="165"/>
    </location>
</feature>
<organism evidence="3 4">
    <name type="scientific">Pacificimonas pallii</name>
    <dbReference type="NCBI Taxonomy" id="2827236"/>
    <lineage>
        <taxon>Bacteria</taxon>
        <taxon>Pseudomonadati</taxon>
        <taxon>Pseudomonadota</taxon>
        <taxon>Alphaproteobacteria</taxon>
        <taxon>Sphingomonadales</taxon>
        <taxon>Sphingosinicellaceae</taxon>
        <taxon>Pacificimonas</taxon>
    </lineage>
</organism>
<keyword evidence="4" id="KW-1185">Reference proteome</keyword>
<proteinExistence type="predicted"/>
<evidence type="ECO:0000256" key="1">
    <source>
        <dbReference type="SAM" id="Phobius"/>
    </source>
</evidence>
<keyword evidence="1" id="KW-0812">Transmembrane</keyword>
<comment type="caution">
    <text evidence="3">The sequence shown here is derived from an EMBL/GenBank/DDBJ whole genome shotgun (WGS) entry which is preliminary data.</text>
</comment>
<dbReference type="PANTHER" id="PTHR40547:SF1">
    <property type="entry name" value="SLL0298 PROTEIN"/>
    <property type="match status" value="1"/>
</dbReference>
<dbReference type="Pfam" id="PF09835">
    <property type="entry name" value="DUF2062"/>
    <property type="match status" value="1"/>
</dbReference>
<dbReference type="PANTHER" id="PTHR40547">
    <property type="entry name" value="SLL0298 PROTEIN"/>
    <property type="match status" value="1"/>
</dbReference>
<keyword evidence="1" id="KW-1133">Transmembrane helix</keyword>
<name>A0ABS6SGL3_9SPHN</name>
<keyword evidence="1" id="KW-0472">Membrane</keyword>
<feature type="transmembrane region" description="Helical" evidence="1">
    <location>
        <begin position="134"/>
        <end position="157"/>
    </location>
</feature>
<evidence type="ECO:0000313" key="4">
    <source>
        <dbReference type="Proteomes" id="UP000722336"/>
    </source>
</evidence>
<feature type="transmembrane region" description="Helical" evidence="1">
    <location>
        <begin position="50"/>
        <end position="74"/>
    </location>
</feature>
<sequence>MARKRVARWLMKYAPRQEVLARNRLLRPISGYIGDPNVWHFNRHSIARGVALGLFLGFVIPIGFQVFIAAFVAVSARANIAVAALFTTVSNPVTVVPIYIAALKTGDWMLGRETSVLAPDANILMIAQGASVPVILGTICFGAISGAVGFLTIHFLWRYWVSRRWMARLARRARRA</sequence>
<feature type="transmembrane region" description="Helical" evidence="1">
    <location>
        <begin position="80"/>
        <end position="102"/>
    </location>
</feature>
<reference evidence="3 4" key="1">
    <citation type="submission" date="2021-04" db="EMBL/GenBank/DDBJ databases">
        <authorList>
            <person name="Pira H."/>
            <person name="Risdian C."/>
            <person name="Wink J."/>
        </authorList>
    </citation>
    <scope>NUCLEOTIDE SEQUENCE [LARGE SCALE GENOMIC DNA]</scope>
    <source>
        <strain evidence="3 4">WHA3</strain>
    </source>
</reference>
<gene>
    <name evidence="3" type="ORF">KCG44_09550</name>
</gene>
<evidence type="ECO:0000313" key="3">
    <source>
        <dbReference type="EMBL" id="MBV7257026.1"/>
    </source>
</evidence>
<dbReference type="EMBL" id="JAGSPA010000003">
    <property type="protein sequence ID" value="MBV7257026.1"/>
    <property type="molecule type" value="Genomic_DNA"/>
</dbReference>
<dbReference type="Proteomes" id="UP000722336">
    <property type="component" value="Unassembled WGS sequence"/>
</dbReference>
<accession>A0ABS6SGL3</accession>
<dbReference type="RefSeq" id="WP_218445864.1">
    <property type="nucleotide sequence ID" value="NZ_JAGSPA010000003.1"/>
</dbReference>
<protein>
    <submittedName>
        <fullName evidence="3">DUF2062 domain-containing protein</fullName>
    </submittedName>
</protein>
<dbReference type="InterPro" id="IPR018639">
    <property type="entry name" value="DUF2062"/>
</dbReference>